<dbReference type="Gene3D" id="3.30.457.10">
    <property type="entry name" value="Copper amine oxidase-like, N-terminal domain"/>
    <property type="match status" value="1"/>
</dbReference>
<dbReference type="Pfam" id="PF07833">
    <property type="entry name" value="Cu_amine_oxidN1"/>
    <property type="match status" value="1"/>
</dbReference>
<dbReference type="EMBL" id="JAVDQH010000008">
    <property type="protein sequence ID" value="MDR6244570.1"/>
    <property type="molecule type" value="Genomic_DNA"/>
</dbReference>
<sequence length="269" mass="29859">MLKRKPFIVCFAALLLMVLAPWGGRVEAAQTFSSPPLLKINEYAVLFTGPVSPFIDSAGRAQVPLRSVGDLLGAQVTYFPQGRSATIALNSHLLTVTLDSKQIRADGRTYTMDTVPMLRNNAVYIPIRVLIDRLQVNGTYHNGIIELQDRRYMRSIPPLTSDWSGRFAAYQTARALDVRSYHLTWNADTAQGGRWTGKLQVTARNISRNTLSNDLKYFQPIVQYADGSTQIGFDSAHTPTAVPPGALVNVTWTLEGTKSPQYILLRNYA</sequence>
<accession>A0ABU1IZ78</accession>
<dbReference type="InterPro" id="IPR012854">
    <property type="entry name" value="Cu_amine_oxidase-like_N"/>
</dbReference>
<evidence type="ECO:0000313" key="2">
    <source>
        <dbReference type="EMBL" id="MDR6244570.1"/>
    </source>
</evidence>
<evidence type="ECO:0000259" key="1">
    <source>
        <dbReference type="Pfam" id="PF07833"/>
    </source>
</evidence>
<feature type="domain" description="Copper amine oxidase-like N-terminal" evidence="1">
    <location>
        <begin position="50"/>
        <end position="141"/>
    </location>
</feature>
<dbReference type="Proteomes" id="UP001185028">
    <property type="component" value="Unassembled WGS sequence"/>
</dbReference>
<reference evidence="2 3" key="1">
    <citation type="submission" date="2023-07" db="EMBL/GenBank/DDBJ databases">
        <title>Genomic Encyclopedia of Type Strains, Phase IV (KMG-IV): sequencing the most valuable type-strain genomes for metagenomic binning, comparative biology and taxonomic classification.</title>
        <authorList>
            <person name="Goeker M."/>
        </authorList>
    </citation>
    <scope>NUCLEOTIDE SEQUENCE [LARGE SCALE GENOMIC DNA]</scope>
    <source>
        <strain evidence="2 3">DSM 22170</strain>
    </source>
</reference>
<keyword evidence="3" id="KW-1185">Reference proteome</keyword>
<gene>
    <name evidence="2" type="ORF">JOC58_002463</name>
</gene>
<dbReference type="InterPro" id="IPR036582">
    <property type="entry name" value="Mao_N_sf"/>
</dbReference>
<comment type="caution">
    <text evidence="2">The sequence shown here is derived from an EMBL/GenBank/DDBJ whole genome shotgun (WGS) entry which is preliminary data.</text>
</comment>
<evidence type="ECO:0000313" key="3">
    <source>
        <dbReference type="Proteomes" id="UP001185028"/>
    </source>
</evidence>
<protein>
    <recommendedName>
        <fullName evidence="1">Copper amine oxidase-like N-terminal domain-containing protein</fullName>
    </recommendedName>
</protein>
<proteinExistence type="predicted"/>
<organism evidence="2 3">
    <name type="scientific">Paenibacillus hunanensis</name>
    <dbReference type="NCBI Taxonomy" id="539262"/>
    <lineage>
        <taxon>Bacteria</taxon>
        <taxon>Bacillati</taxon>
        <taxon>Bacillota</taxon>
        <taxon>Bacilli</taxon>
        <taxon>Bacillales</taxon>
        <taxon>Paenibacillaceae</taxon>
        <taxon>Paenibacillus</taxon>
    </lineage>
</organism>
<name>A0ABU1IZ78_9BACL</name>
<dbReference type="SUPFAM" id="SSF55383">
    <property type="entry name" value="Copper amine oxidase, domain N"/>
    <property type="match status" value="1"/>
</dbReference>
<dbReference type="RefSeq" id="WP_188773960.1">
    <property type="nucleotide sequence ID" value="NZ_BMMB01000001.1"/>
</dbReference>